<accession>A0ABD3D0C5</accession>
<protein>
    <submittedName>
        <fullName evidence="1">Uncharacterized protein</fullName>
    </submittedName>
</protein>
<dbReference type="Proteomes" id="UP001632038">
    <property type="component" value="Unassembled WGS sequence"/>
</dbReference>
<comment type="caution">
    <text evidence="1">The sequence shown here is derived from an EMBL/GenBank/DDBJ whole genome shotgun (WGS) entry which is preliminary data.</text>
</comment>
<keyword evidence="2" id="KW-1185">Reference proteome</keyword>
<organism evidence="1 2">
    <name type="scientific">Castilleja foliolosa</name>
    <dbReference type="NCBI Taxonomy" id="1961234"/>
    <lineage>
        <taxon>Eukaryota</taxon>
        <taxon>Viridiplantae</taxon>
        <taxon>Streptophyta</taxon>
        <taxon>Embryophyta</taxon>
        <taxon>Tracheophyta</taxon>
        <taxon>Spermatophyta</taxon>
        <taxon>Magnoliopsida</taxon>
        <taxon>eudicotyledons</taxon>
        <taxon>Gunneridae</taxon>
        <taxon>Pentapetalae</taxon>
        <taxon>asterids</taxon>
        <taxon>lamiids</taxon>
        <taxon>Lamiales</taxon>
        <taxon>Orobanchaceae</taxon>
        <taxon>Pedicularideae</taxon>
        <taxon>Castillejinae</taxon>
        <taxon>Castilleja</taxon>
    </lineage>
</organism>
<dbReference type="AlphaFoldDB" id="A0ABD3D0C5"/>
<name>A0ABD3D0C5_9LAMI</name>
<evidence type="ECO:0000313" key="2">
    <source>
        <dbReference type="Proteomes" id="UP001632038"/>
    </source>
</evidence>
<evidence type="ECO:0000313" key="1">
    <source>
        <dbReference type="EMBL" id="KAL3635715.1"/>
    </source>
</evidence>
<reference evidence="2" key="1">
    <citation type="journal article" date="2024" name="IScience">
        <title>Strigolactones Initiate the Formation of Haustorium-like Structures in Castilleja.</title>
        <authorList>
            <person name="Buerger M."/>
            <person name="Peterson D."/>
            <person name="Chory J."/>
        </authorList>
    </citation>
    <scope>NUCLEOTIDE SEQUENCE [LARGE SCALE GENOMIC DNA]</scope>
</reference>
<sequence length="174" mass="19137">MNNTSYCNVNPRLIVTSFKTNSLGNGTITISLKEVVFPTFLILFVDQFEDIQRTETLKFVPKFLTENPISHVALIDRDWLLDISLSSKATVIDSILNFANSDGKGYGLIKQKSTTKPSIMEVNLSVLTIQGRTTYWKVAPLPLPLPLLPLSVGGRGGGTTGHWPRHILMAAHGS</sequence>
<dbReference type="EMBL" id="JAVIJP010000027">
    <property type="protein sequence ID" value="KAL3635715.1"/>
    <property type="molecule type" value="Genomic_DNA"/>
</dbReference>
<gene>
    <name evidence="1" type="ORF">CASFOL_020262</name>
</gene>
<proteinExistence type="predicted"/>